<keyword evidence="4" id="KW-0597">Phosphoprotein</keyword>
<evidence type="ECO:0000256" key="11">
    <source>
        <dbReference type="ARBA" id="ARBA00023012"/>
    </source>
</evidence>
<dbReference type="Gene3D" id="1.10.287.130">
    <property type="match status" value="1"/>
</dbReference>
<dbReference type="SMART" id="SM00387">
    <property type="entry name" value="HATPase_c"/>
    <property type="match status" value="1"/>
</dbReference>
<evidence type="ECO:0000256" key="2">
    <source>
        <dbReference type="ARBA" id="ARBA00004651"/>
    </source>
</evidence>
<dbReference type="InterPro" id="IPR050428">
    <property type="entry name" value="TCS_sensor_his_kinase"/>
</dbReference>
<gene>
    <name evidence="15" type="ORF">SAMN05661091_0192</name>
</gene>
<dbReference type="STRING" id="1313296.SAMN05661091_0192"/>
<evidence type="ECO:0000256" key="1">
    <source>
        <dbReference type="ARBA" id="ARBA00000085"/>
    </source>
</evidence>
<accession>A0A1X7G8A2</accession>
<dbReference type="Pfam" id="PF00512">
    <property type="entry name" value="HisKA"/>
    <property type="match status" value="1"/>
</dbReference>
<evidence type="ECO:0000256" key="9">
    <source>
        <dbReference type="ARBA" id="ARBA00022840"/>
    </source>
</evidence>
<dbReference type="Pfam" id="PF02518">
    <property type="entry name" value="HATPase_c"/>
    <property type="match status" value="1"/>
</dbReference>
<evidence type="ECO:0000256" key="13">
    <source>
        <dbReference type="SAM" id="Phobius"/>
    </source>
</evidence>
<keyword evidence="16" id="KW-1185">Reference proteome</keyword>
<dbReference type="PANTHER" id="PTHR45436:SF5">
    <property type="entry name" value="SENSOR HISTIDINE KINASE TRCS"/>
    <property type="match status" value="1"/>
</dbReference>
<dbReference type="EC" id="2.7.13.3" evidence="3"/>
<keyword evidence="10 13" id="KW-1133">Transmembrane helix</keyword>
<evidence type="ECO:0000256" key="10">
    <source>
        <dbReference type="ARBA" id="ARBA00022989"/>
    </source>
</evidence>
<dbReference type="SMART" id="SM00388">
    <property type="entry name" value="HisKA"/>
    <property type="match status" value="1"/>
</dbReference>
<dbReference type="PANTHER" id="PTHR45436">
    <property type="entry name" value="SENSOR HISTIDINE KINASE YKOH"/>
    <property type="match status" value="1"/>
</dbReference>
<dbReference type="PRINTS" id="PR00344">
    <property type="entry name" value="BCTRLSENSOR"/>
</dbReference>
<dbReference type="InterPro" id="IPR003594">
    <property type="entry name" value="HATPase_dom"/>
</dbReference>
<dbReference type="InterPro" id="IPR036097">
    <property type="entry name" value="HisK_dim/P_sf"/>
</dbReference>
<feature type="transmembrane region" description="Helical" evidence="13">
    <location>
        <begin position="12"/>
        <end position="34"/>
    </location>
</feature>
<organism evidence="15 16">
    <name type="scientific">Paenibacillus uliginis N3/975</name>
    <dbReference type="NCBI Taxonomy" id="1313296"/>
    <lineage>
        <taxon>Bacteria</taxon>
        <taxon>Bacillati</taxon>
        <taxon>Bacillota</taxon>
        <taxon>Bacilli</taxon>
        <taxon>Bacillales</taxon>
        <taxon>Paenibacillaceae</taxon>
        <taxon>Paenibacillus</taxon>
    </lineage>
</organism>
<keyword evidence="11" id="KW-0902">Two-component regulatory system</keyword>
<proteinExistence type="predicted"/>
<evidence type="ECO:0000259" key="14">
    <source>
        <dbReference type="PROSITE" id="PS50109"/>
    </source>
</evidence>
<dbReference type="PROSITE" id="PS50109">
    <property type="entry name" value="HIS_KIN"/>
    <property type="match status" value="1"/>
</dbReference>
<comment type="catalytic activity">
    <reaction evidence="1">
        <text>ATP + protein L-histidine = ADP + protein N-phospho-L-histidine.</text>
        <dbReference type="EC" id="2.7.13.3"/>
    </reaction>
</comment>
<evidence type="ECO:0000256" key="5">
    <source>
        <dbReference type="ARBA" id="ARBA00022679"/>
    </source>
</evidence>
<protein>
    <recommendedName>
        <fullName evidence="3">histidine kinase</fullName>
        <ecNumber evidence="3">2.7.13.3</ecNumber>
    </recommendedName>
</protein>
<dbReference type="GO" id="GO:0005524">
    <property type="term" value="F:ATP binding"/>
    <property type="evidence" value="ECO:0007669"/>
    <property type="project" value="UniProtKB-KW"/>
</dbReference>
<feature type="transmembrane region" description="Helical" evidence="13">
    <location>
        <begin position="254"/>
        <end position="278"/>
    </location>
</feature>
<dbReference type="CDD" id="cd00082">
    <property type="entry name" value="HisKA"/>
    <property type="match status" value="1"/>
</dbReference>
<dbReference type="CDD" id="cd00075">
    <property type="entry name" value="HATPase"/>
    <property type="match status" value="1"/>
</dbReference>
<evidence type="ECO:0000313" key="15">
    <source>
        <dbReference type="EMBL" id="SMF65729.1"/>
    </source>
</evidence>
<keyword evidence="5" id="KW-0808">Transferase</keyword>
<evidence type="ECO:0000256" key="7">
    <source>
        <dbReference type="ARBA" id="ARBA00022741"/>
    </source>
</evidence>
<dbReference type="InterPro" id="IPR003661">
    <property type="entry name" value="HisK_dim/P_dom"/>
</dbReference>
<dbReference type="SUPFAM" id="SSF47384">
    <property type="entry name" value="Homodimeric domain of signal transducing histidine kinase"/>
    <property type="match status" value="1"/>
</dbReference>
<dbReference type="InterPro" id="IPR036890">
    <property type="entry name" value="HATPase_C_sf"/>
</dbReference>
<name>A0A1X7G8A2_9BACL</name>
<keyword evidence="12 13" id="KW-0472">Membrane</keyword>
<evidence type="ECO:0000256" key="12">
    <source>
        <dbReference type="ARBA" id="ARBA00023136"/>
    </source>
</evidence>
<reference evidence="15 16" key="1">
    <citation type="submission" date="2017-04" db="EMBL/GenBank/DDBJ databases">
        <authorList>
            <person name="Afonso C.L."/>
            <person name="Miller P.J."/>
            <person name="Scott M.A."/>
            <person name="Spackman E."/>
            <person name="Goraichik I."/>
            <person name="Dimitrov K.M."/>
            <person name="Suarez D.L."/>
            <person name="Swayne D.E."/>
        </authorList>
    </citation>
    <scope>NUCLEOTIDE SEQUENCE [LARGE SCALE GENOMIC DNA]</scope>
    <source>
        <strain evidence="15 16">N3/975</strain>
    </source>
</reference>
<dbReference type="RefSeq" id="WP_208917352.1">
    <property type="nucleotide sequence ID" value="NZ_LT840184.1"/>
</dbReference>
<keyword evidence="6 13" id="KW-0812">Transmembrane</keyword>
<dbReference type="SUPFAM" id="SSF55874">
    <property type="entry name" value="ATPase domain of HSP90 chaperone/DNA topoisomerase II/histidine kinase"/>
    <property type="match status" value="1"/>
</dbReference>
<evidence type="ECO:0000256" key="4">
    <source>
        <dbReference type="ARBA" id="ARBA00022553"/>
    </source>
</evidence>
<keyword evidence="7" id="KW-0547">Nucleotide-binding</keyword>
<feature type="domain" description="Histidine kinase" evidence="14">
    <location>
        <begin position="359"/>
        <end position="577"/>
    </location>
</feature>
<dbReference type="InterPro" id="IPR004358">
    <property type="entry name" value="Sig_transdc_His_kin-like_C"/>
</dbReference>
<comment type="subcellular location">
    <subcellularLocation>
        <location evidence="2">Cell membrane</location>
        <topology evidence="2">Multi-pass membrane protein</topology>
    </subcellularLocation>
</comment>
<evidence type="ECO:0000313" key="16">
    <source>
        <dbReference type="Proteomes" id="UP000192940"/>
    </source>
</evidence>
<evidence type="ECO:0000256" key="8">
    <source>
        <dbReference type="ARBA" id="ARBA00022777"/>
    </source>
</evidence>
<dbReference type="InterPro" id="IPR005467">
    <property type="entry name" value="His_kinase_dom"/>
</dbReference>
<dbReference type="GO" id="GO:0000155">
    <property type="term" value="F:phosphorelay sensor kinase activity"/>
    <property type="evidence" value="ECO:0007669"/>
    <property type="project" value="InterPro"/>
</dbReference>
<keyword evidence="9" id="KW-0067">ATP-binding</keyword>
<dbReference type="Gene3D" id="3.30.565.10">
    <property type="entry name" value="Histidine kinase-like ATPase, C-terminal domain"/>
    <property type="match status" value="1"/>
</dbReference>
<evidence type="ECO:0000256" key="3">
    <source>
        <dbReference type="ARBA" id="ARBA00012438"/>
    </source>
</evidence>
<dbReference type="EMBL" id="LT840184">
    <property type="protein sequence ID" value="SMF65729.1"/>
    <property type="molecule type" value="Genomic_DNA"/>
</dbReference>
<evidence type="ECO:0000256" key="6">
    <source>
        <dbReference type="ARBA" id="ARBA00022692"/>
    </source>
</evidence>
<sequence>MKVSRRLAFHFTYQLVAFSLFMFMLLVTLLFVLTKHVANEEIRRNFPSGVLTSITSETVTENGVVNLQGYWKELLYERNMWLQVVDMKGRVIHATNTPKDVPSSYSVSQLLEIKEERRLGKYTMGLEMDLTYKDPLLFLLGGVNESTDRLRSWFTEYQAGGLLDSSKKERLEQEVRRAGGYLYIIDGEGAIKQKIGEAIGDKKSYHPLELMSMQEAPGTYATNANVYWDQASGMTWVYHTPYDTIGKQPIMNQLLSVVVWICIVVLVAALAMSIWHGYRYSRPLLLFTGWFERMGSGSYEEVLTPKDRKKVFRKNGKLRMPYKLYKEVIHSFYHMAEQLAATERERKALEQNREEWMSGISHDLRTPLSSIQGYGYMLESAAEDWSPGELREMGTVIREKGDYMLELIDDFSLVFRLKTEIQPQDMCPLDLNELVRRGVLKYVNDATLDGVTFQFEGGDEPVLTAGSAKWLHRLMDNLISNAVKHNPPGVTVTVGVEKRANSAAIVVKDDGVGMDEETKRSLFERYYRGTNTEGSIDGSGLGMSIAKAIVEAHHGTVEIQSEIGKGTCIRVILPRGLKD</sequence>
<dbReference type="FunFam" id="3.30.565.10:FF:000006">
    <property type="entry name" value="Sensor histidine kinase WalK"/>
    <property type="match status" value="1"/>
</dbReference>
<dbReference type="Proteomes" id="UP000192940">
    <property type="component" value="Chromosome I"/>
</dbReference>
<dbReference type="AlphaFoldDB" id="A0A1X7G8A2"/>
<keyword evidence="8 15" id="KW-0418">Kinase</keyword>
<dbReference type="GO" id="GO:0005886">
    <property type="term" value="C:plasma membrane"/>
    <property type="evidence" value="ECO:0007669"/>
    <property type="project" value="UniProtKB-SubCell"/>
</dbReference>